<dbReference type="Proteomes" id="UP000295367">
    <property type="component" value="Unassembled WGS sequence"/>
</dbReference>
<dbReference type="EMBL" id="SMCO01000019">
    <property type="protein sequence ID" value="TCV82732.1"/>
    <property type="molecule type" value="Genomic_DNA"/>
</dbReference>
<proteinExistence type="inferred from homology"/>
<dbReference type="InterPro" id="IPR010258">
    <property type="entry name" value="Conjugal_tfr_TrbG/VirB9/CagX"/>
</dbReference>
<evidence type="ECO:0000256" key="2">
    <source>
        <dbReference type="ARBA" id="ARBA00022729"/>
    </source>
</evidence>
<evidence type="ECO:0000313" key="4">
    <source>
        <dbReference type="EMBL" id="TCV82732.1"/>
    </source>
</evidence>
<sequence>MMKRTIIAIALLSVINSANALKTPARGDADFRVRTAEYHENQVYKITGFFGFPTTVSLNNDEAIVKLVGFDLGWNIENVADNKVVIQPRVENADANLTVITTKRIYYFDLNVRPFPKETYKSQAQDRDQTFGLRFTYPEDEAAQAALKIQAGEVRAKLQAAKDALSSIQEAQARKLKDAKNASSKRLKNYDYSYMGSEVIKPYEVWDDGTFTYFKFYAQQDLPTVFVVNEDATESIVNKFVDGDAGDVMVVQRVAKQFVLRLGGTITCIYNDNPEVFSPSSPTATSSEQIQRIIKGENQ</sequence>
<evidence type="ECO:0000313" key="5">
    <source>
        <dbReference type="Proteomes" id="UP000295367"/>
    </source>
</evidence>
<accession>A0A4R3XUU4</accession>
<feature type="chain" id="PRO_5020505393" evidence="3">
    <location>
        <begin position="21"/>
        <end position="299"/>
    </location>
</feature>
<dbReference type="InterPro" id="IPR038161">
    <property type="entry name" value="VirB9/CagX/TrbG_C_sf"/>
</dbReference>
<comment type="similarity">
    <text evidence="1">Belongs to the TrbG/VirB9 family.</text>
</comment>
<dbReference type="RefSeq" id="WP_124944926.1">
    <property type="nucleotide sequence ID" value="NZ_BHVT01000004.1"/>
</dbReference>
<dbReference type="Gene3D" id="2.60.40.2500">
    <property type="match status" value="1"/>
</dbReference>
<evidence type="ECO:0000256" key="1">
    <source>
        <dbReference type="ARBA" id="ARBA00006135"/>
    </source>
</evidence>
<dbReference type="OrthoDB" id="9773431at2"/>
<dbReference type="InterPro" id="IPR033645">
    <property type="entry name" value="VirB9/CagX/TrbG_C"/>
</dbReference>
<dbReference type="CDD" id="cd06911">
    <property type="entry name" value="VirB9_CagX_TrbG"/>
    <property type="match status" value="1"/>
</dbReference>
<comment type="caution">
    <text evidence="4">The sequence shown here is derived from an EMBL/GenBank/DDBJ whole genome shotgun (WGS) entry which is preliminary data.</text>
</comment>
<feature type="signal peptide" evidence="3">
    <location>
        <begin position="1"/>
        <end position="20"/>
    </location>
</feature>
<dbReference type="AlphaFoldDB" id="A0A4R3XUU4"/>
<protein>
    <submittedName>
        <fullName evidence="4">Type IV secretion system protein VirB9</fullName>
    </submittedName>
</protein>
<keyword evidence="2 3" id="KW-0732">Signal</keyword>
<gene>
    <name evidence="4" type="ORF">EDC63_11949</name>
</gene>
<reference evidence="4 5" key="1">
    <citation type="submission" date="2019-03" db="EMBL/GenBank/DDBJ databases">
        <title>Genomic Encyclopedia of Type Strains, Phase IV (KMG-IV): sequencing the most valuable type-strain genomes for metagenomic binning, comparative biology and taxonomic classification.</title>
        <authorList>
            <person name="Goeker M."/>
        </authorList>
    </citation>
    <scope>NUCLEOTIDE SEQUENCE [LARGE SCALE GENOMIC DNA]</scope>
    <source>
        <strain evidence="4 5">DSM 100309</strain>
    </source>
</reference>
<organism evidence="4 5">
    <name type="scientific">Sulfurirhabdus autotrophica</name>
    <dbReference type="NCBI Taxonomy" id="1706046"/>
    <lineage>
        <taxon>Bacteria</taxon>
        <taxon>Pseudomonadati</taxon>
        <taxon>Pseudomonadota</taxon>
        <taxon>Betaproteobacteria</taxon>
        <taxon>Nitrosomonadales</taxon>
        <taxon>Sulfuricellaceae</taxon>
        <taxon>Sulfurirhabdus</taxon>
    </lineage>
</organism>
<dbReference type="Pfam" id="PF03524">
    <property type="entry name" value="CagX"/>
    <property type="match status" value="1"/>
</dbReference>
<name>A0A4R3XUU4_9PROT</name>
<keyword evidence="5" id="KW-1185">Reference proteome</keyword>
<evidence type="ECO:0000256" key="3">
    <source>
        <dbReference type="SAM" id="SignalP"/>
    </source>
</evidence>